<dbReference type="PANTHER" id="PTHR33976:SF8">
    <property type="entry name" value="OS07G0645000 PROTEIN"/>
    <property type="match status" value="1"/>
</dbReference>
<gene>
    <name evidence="3" type="ORF">DM860_001484</name>
</gene>
<feature type="domain" description="Uncharacterized GPI-anchored protein At5g19230-like" evidence="2">
    <location>
        <begin position="46"/>
        <end position="172"/>
    </location>
</feature>
<dbReference type="Pfam" id="PF25884">
    <property type="entry name" value="At5g19230"/>
    <property type="match status" value="1"/>
</dbReference>
<dbReference type="InterPro" id="IPR059083">
    <property type="entry name" value="At5g19230_dom"/>
</dbReference>
<protein>
    <recommendedName>
        <fullName evidence="2">Uncharacterized GPI-anchored protein At5g19230-like domain-containing protein</fullName>
    </recommendedName>
</protein>
<organism evidence="3 4">
    <name type="scientific">Cuscuta australis</name>
    <dbReference type="NCBI Taxonomy" id="267555"/>
    <lineage>
        <taxon>Eukaryota</taxon>
        <taxon>Viridiplantae</taxon>
        <taxon>Streptophyta</taxon>
        <taxon>Embryophyta</taxon>
        <taxon>Tracheophyta</taxon>
        <taxon>Spermatophyta</taxon>
        <taxon>Magnoliopsida</taxon>
        <taxon>eudicotyledons</taxon>
        <taxon>Gunneridae</taxon>
        <taxon>Pentapetalae</taxon>
        <taxon>asterids</taxon>
        <taxon>lamiids</taxon>
        <taxon>Solanales</taxon>
        <taxon>Convolvulaceae</taxon>
        <taxon>Cuscuteae</taxon>
        <taxon>Cuscuta</taxon>
        <taxon>Cuscuta subgen. Grammica</taxon>
        <taxon>Cuscuta sect. Cleistogrammica</taxon>
    </lineage>
</organism>
<accession>A0A328EAH1</accession>
<evidence type="ECO:0000256" key="1">
    <source>
        <dbReference type="SAM" id="Phobius"/>
    </source>
</evidence>
<evidence type="ECO:0000313" key="3">
    <source>
        <dbReference type="EMBL" id="RAL54356.1"/>
    </source>
</evidence>
<evidence type="ECO:0000313" key="4">
    <source>
        <dbReference type="Proteomes" id="UP000249390"/>
    </source>
</evidence>
<keyword evidence="1" id="KW-0472">Membrane</keyword>
<reference evidence="3 4" key="1">
    <citation type="submission" date="2018-06" db="EMBL/GenBank/DDBJ databases">
        <title>The Genome of Cuscuta australis (Dodder) Provides Insight into the Evolution of Plant Parasitism.</title>
        <authorList>
            <person name="Liu H."/>
        </authorList>
    </citation>
    <scope>NUCLEOTIDE SEQUENCE [LARGE SCALE GENOMIC DNA]</scope>
    <source>
        <strain evidence="4">cv. Yunnan</strain>
        <tissue evidence="3">Vines</tissue>
    </source>
</reference>
<sequence length="214" mass="22927">MVRWVPGGGGGGSISSTGVVAVKAVAVGRLLLWRCNIVWSFTDDKEDDLLRGINSYRATLKLQPLTKNDQAECFSEKMADEFKDQPCTNSSGPDTVPGTETNFKDYPNLLGKCKLNVTTTSGGAILPACVPGLDRALVLSNYTLSQYSRYLNDSKYIGVGIGSEDDWVVVILTTSTPDGSYAPDTSSAILVSKISLIICHALLLVTLVMLLTSI</sequence>
<feature type="transmembrane region" description="Helical" evidence="1">
    <location>
        <begin position="190"/>
        <end position="211"/>
    </location>
</feature>
<dbReference type="PANTHER" id="PTHR33976">
    <property type="entry name" value="OS07G0645000 PROTEIN"/>
    <property type="match status" value="1"/>
</dbReference>
<comment type="caution">
    <text evidence="3">The sequence shown here is derived from an EMBL/GenBank/DDBJ whole genome shotgun (WGS) entry which is preliminary data.</text>
</comment>
<proteinExistence type="predicted"/>
<keyword evidence="4" id="KW-1185">Reference proteome</keyword>
<keyword evidence="1" id="KW-0812">Transmembrane</keyword>
<dbReference type="InterPro" id="IPR045285">
    <property type="entry name" value="At5g19230-like"/>
</dbReference>
<name>A0A328EAH1_9ASTE</name>
<evidence type="ECO:0000259" key="2">
    <source>
        <dbReference type="Pfam" id="PF25884"/>
    </source>
</evidence>
<dbReference type="Proteomes" id="UP000249390">
    <property type="component" value="Unassembled WGS sequence"/>
</dbReference>
<dbReference type="EMBL" id="NQVE01000009">
    <property type="protein sequence ID" value="RAL54356.1"/>
    <property type="molecule type" value="Genomic_DNA"/>
</dbReference>
<keyword evidence="1" id="KW-1133">Transmembrane helix</keyword>
<dbReference type="AlphaFoldDB" id="A0A328EAH1"/>